<organism evidence="2 3">
    <name type="scientific">Phenylobacterium ferrooxidans</name>
    <dbReference type="NCBI Taxonomy" id="2982689"/>
    <lineage>
        <taxon>Bacteria</taxon>
        <taxon>Pseudomonadati</taxon>
        <taxon>Pseudomonadota</taxon>
        <taxon>Alphaproteobacteria</taxon>
        <taxon>Caulobacterales</taxon>
        <taxon>Caulobacteraceae</taxon>
        <taxon>Phenylobacterium</taxon>
    </lineage>
</organism>
<dbReference type="GO" id="GO:0016874">
    <property type="term" value="F:ligase activity"/>
    <property type="evidence" value="ECO:0007669"/>
    <property type="project" value="UniProtKB-KW"/>
</dbReference>
<dbReference type="RefSeq" id="WP_377370631.1">
    <property type="nucleotide sequence ID" value="NZ_JAOTJD010000028.1"/>
</dbReference>
<dbReference type="PANTHER" id="PTHR43201:SF32">
    <property type="entry name" value="2-SUCCINYLBENZOATE--COA LIGASE, CHLOROPLASTIC_PEROXISOMAL"/>
    <property type="match status" value="1"/>
</dbReference>
<feature type="domain" description="AMP-dependent synthetase/ligase" evidence="1">
    <location>
        <begin position="9"/>
        <end position="346"/>
    </location>
</feature>
<evidence type="ECO:0000313" key="2">
    <source>
        <dbReference type="EMBL" id="MFD3265154.1"/>
    </source>
</evidence>
<gene>
    <name evidence="2" type="ORF">OCL97_14435</name>
</gene>
<dbReference type="EMBL" id="JAOTJD010000028">
    <property type="protein sequence ID" value="MFD3265154.1"/>
    <property type="molecule type" value="Genomic_DNA"/>
</dbReference>
<evidence type="ECO:0000259" key="1">
    <source>
        <dbReference type="Pfam" id="PF00501"/>
    </source>
</evidence>
<accession>A0ABW6CQE0</accession>
<dbReference type="InterPro" id="IPR045851">
    <property type="entry name" value="AMP-bd_C_sf"/>
</dbReference>
<dbReference type="Proteomes" id="UP001598130">
    <property type="component" value="Unassembled WGS sequence"/>
</dbReference>
<dbReference type="InterPro" id="IPR042099">
    <property type="entry name" value="ANL_N_sf"/>
</dbReference>
<keyword evidence="2" id="KW-0436">Ligase</keyword>
<reference evidence="2 3" key="1">
    <citation type="submission" date="2022-09" db="EMBL/GenBank/DDBJ databases">
        <title>New species of Phenylobacterium.</title>
        <authorList>
            <person name="Mieszkin S."/>
        </authorList>
    </citation>
    <scope>NUCLEOTIDE SEQUENCE [LARGE SCALE GENOMIC DNA]</scope>
    <source>
        <strain evidence="2 3">HK31-G</strain>
    </source>
</reference>
<evidence type="ECO:0000313" key="3">
    <source>
        <dbReference type="Proteomes" id="UP001598130"/>
    </source>
</evidence>
<dbReference type="Pfam" id="PF00501">
    <property type="entry name" value="AMP-binding"/>
    <property type="match status" value="1"/>
</dbReference>
<proteinExistence type="predicted"/>
<sequence length="485" mass="52686">MFERLIAFQASHQPDRLAIESAWDRFTYRQMADDIRRCAAWVAELGLPWGSRALIAVPHPYLHWVLTFGLETAGVITAASSPVRAVTDDLILIGAHMLFARDVPDNTLGLPVHRIDQAWLDGLQRYSPTWAGDRPRRGEDGFRIVVTSGTTGDAKKILLTRAMMDRRVAETAVTQVFAPARSPRGISDIGVGSLAGIQLAFLCWTRAGTLCSHDPRGTWDKTLSDLAIDFMVTSPFHLQMLLHNLPEDYPPNPELIVGVAGGSLSRPLALACKRRLSPNIVITYGSTETGSVAVGHIDSMEGAEDSSGFLNPWATVEVLGDDGQAVAPGKIGEIRIGGDQVVSGYLDDPAATAEMFKDGWFYPRDLGLMTAAGRLQVLGRVDDIMNIGGAKVVASRLETLVLRVPGVLDAAAFAAPDEQGLDAPYVAYVCDGEIDTGPLVAIFTDNLKRPPRLMRLESIPRNLLGKIQRNMLREQVVAAHNEARP</sequence>
<keyword evidence="3" id="KW-1185">Reference proteome</keyword>
<protein>
    <submittedName>
        <fullName evidence="2">Acyl--CoA ligase</fullName>
    </submittedName>
</protein>
<dbReference type="PANTHER" id="PTHR43201">
    <property type="entry name" value="ACYL-COA SYNTHETASE"/>
    <property type="match status" value="1"/>
</dbReference>
<dbReference type="Gene3D" id="3.30.300.30">
    <property type="match status" value="1"/>
</dbReference>
<dbReference type="CDD" id="cd04433">
    <property type="entry name" value="AFD_class_I"/>
    <property type="match status" value="1"/>
</dbReference>
<comment type="caution">
    <text evidence="2">The sequence shown here is derived from an EMBL/GenBank/DDBJ whole genome shotgun (WGS) entry which is preliminary data.</text>
</comment>
<name>A0ABW6CQE0_9CAUL</name>
<dbReference type="SUPFAM" id="SSF56801">
    <property type="entry name" value="Acetyl-CoA synthetase-like"/>
    <property type="match status" value="1"/>
</dbReference>
<dbReference type="InterPro" id="IPR000873">
    <property type="entry name" value="AMP-dep_synth/lig_dom"/>
</dbReference>
<dbReference type="Gene3D" id="3.40.50.12780">
    <property type="entry name" value="N-terminal domain of ligase-like"/>
    <property type="match status" value="1"/>
</dbReference>